<feature type="domain" description="Tyrosine specific protein phosphatases" evidence="11">
    <location>
        <begin position="783"/>
        <end position="856"/>
    </location>
</feature>
<accession>A0ABN9M3B6</accession>
<feature type="domain" description="Tyrosine-protein phosphatase" evidence="10">
    <location>
        <begin position="606"/>
        <end position="865"/>
    </location>
</feature>
<keyword evidence="4" id="KW-0378">Hydrolase</keyword>
<sequence length="899" mass="100686">MVTLQWLFSTDPNNKSYTYTVDGQGDHFTKISNISNNSVEIKNLLPGVDYNLTVSAVTPNNVSSDPSKMIYTTTKPSVVQGVEVLDVSENTITLQWDFSKDTNNKTYTYTVGGKGVNFTEISDISSNSVVVQNLSPGVDYNFTVSAVTKNKVSSQPSSLVSTTTMPSTVSDFQIVDKSNDSVSFHWTVPNDINKDWYSYIVVRNDSVELQTRNNSLEVKDLAAGQTYSFTIVTVTSNGVRSSKYPSIGCTTRPNAPNNLQGNATNISEIYITWAPPGDVNAHFYNYHVTWQDTAAAQKEATSDTTKDTHYSIKNLFPGHLYDIIVTSEIQNTKSVDAQTFAATKSVPTEGLAVGHESNTSVTLTWKNPNTPHSLVSGYRVTVYVNGEKKKMQTETSQEKYVVENLDPGNVYDITVESFSRIPKPGITSRASRADTTITSYSNPSLIKAETPDPVGNLRCSKVDAYQIKVIFECPRGNFSAFEVLVNKERSIKNPECPNEIIVSNLQPAASYKISVETLATNKSTISRVINCATDNTGVIVGSIFGVLLFLLLIAVIAFFVLKKRRSKGGQDSGYGHSLQRRKYHTVPKNNFKQHYEKNHANSDLGFAEEYQELNPVGTDQPRKVAEIPDNRVKNRFTNVLPYDHSRVKLSVVNGTSTSDYINANYMPGYNSTKEFIASQGPLPNTTTDFWRMIWEHQVNTIVMLTNCMENGRVKCDHYWPLDYTPCTYGDIAVTVTSETILSEWTIRDFSIRRENEPGIKYVRHFHFTAWPDHGVPESTTSIIQFRNLVREHTDQRRSIGPTVVHCSAGVGRTGTLIAIDYLIQQIEKEHRVGVYGFVEKMRMNRNLMVQTEAQYVFLNKCILDFIDQPGDEPIYENHTGNELVYENFSAIRNHQKENA</sequence>
<feature type="domain" description="Fibronectin type-III" evidence="12">
    <location>
        <begin position="349"/>
        <end position="444"/>
    </location>
</feature>
<dbReference type="InterPro" id="IPR013783">
    <property type="entry name" value="Ig-like_fold"/>
</dbReference>
<dbReference type="PROSITE" id="PS50055">
    <property type="entry name" value="TYR_PHOSPHATASE_PTP"/>
    <property type="match status" value="1"/>
</dbReference>
<keyword evidence="5" id="KW-0904">Protein phosphatase</keyword>
<dbReference type="PANTHER" id="PTHR46957:SF10">
    <property type="entry name" value="PROTEIN TYROSINE PHOSPHATASE, RECEPTOR TYPE, H"/>
    <property type="match status" value="1"/>
</dbReference>
<dbReference type="EMBL" id="CAUEEQ010044157">
    <property type="protein sequence ID" value="CAJ0957822.1"/>
    <property type="molecule type" value="Genomic_DNA"/>
</dbReference>
<keyword evidence="7 9" id="KW-0472">Membrane</keyword>
<dbReference type="InterPro" id="IPR050713">
    <property type="entry name" value="RTP_Phos/Ushers"/>
</dbReference>
<dbReference type="PROSITE" id="PS00383">
    <property type="entry name" value="TYR_PHOSPHATASE_1"/>
    <property type="match status" value="1"/>
</dbReference>
<dbReference type="PROSITE" id="PS50853">
    <property type="entry name" value="FN3"/>
    <property type="match status" value="5"/>
</dbReference>
<evidence type="ECO:0000256" key="2">
    <source>
        <dbReference type="ARBA" id="ARBA00022692"/>
    </source>
</evidence>
<evidence type="ECO:0000256" key="8">
    <source>
        <dbReference type="ARBA" id="ARBA00023180"/>
    </source>
</evidence>
<feature type="domain" description="Fibronectin type-III" evidence="12">
    <location>
        <begin position="168"/>
        <end position="254"/>
    </location>
</feature>
<dbReference type="Pfam" id="PF00102">
    <property type="entry name" value="Y_phosphatase"/>
    <property type="match status" value="1"/>
</dbReference>
<feature type="domain" description="Fibronectin type-III" evidence="12">
    <location>
        <begin position="255"/>
        <end position="348"/>
    </location>
</feature>
<evidence type="ECO:0000256" key="4">
    <source>
        <dbReference type="ARBA" id="ARBA00022801"/>
    </source>
</evidence>
<feature type="transmembrane region" description="Helical" evidence="9">
    <location>
        <begin position="538"/>
        <end position="561"/>
    </location>
</feature>
<keyword evidence="3" id="KW-0732">Signal</keyword>
<evidence type="ECO:0008006" key="15">
    <source>
        <dbReference type="Google" id="ProtNLM"/>
    </source>
</evidence>
<feature type="non-terminal residue" evidence="13">
    <location>
        <position position="899"/>
    </location>
</feature>
<reference evidence="13" key="1">
    <citation type="submission" date="2023-07" db="EMBL/GenBank/DDBJ databases">
        <authorList>
            <person name="Stuckert A."/>
        </authorList>
    </citation>
    <scope>NUCLEOTIDE SEQUENCE</scope>
</reference>
<dbReference type="InterPro" id="IPR036116">
    <property type="entry name" value="FN3_sf"/>
</dbReference>
<comment type="subcellular location">
    <subcellularLocation>
        <location evidence="1">Membrane</location>
        <topology evidence="1">Single-pass membrane protein</topology>
    </subcellularLocation>
</comment>
<evidence type="ECO:0000259" key="10">
    <source>
        <dbReference type="PROSITE" id="PS50055"/>
    </source>
</evidence>
<dbReference type="Gene3D" id="2.60.40.10">
    <property type="entry name" value="Immunoglobulins"/>
    <property type="match status" value="6"/>
</dbReference>
<feature type="domain" description="Fibronectin type-III" evidence="12">
    <location>
        <begin position="78"/>
        <end position="167"/>
    </location>
</feature>
<gene>
    <name evidence="13" type="ORF">RIMI_LOCUS16061990</name>
</gene>
<evidence type="ECO:0000313" key="14">
    <source>
        <dbReference type="Proteomes" id="UP001176940"/>
    </source>
</evidence>
<dbReference type="InterPro" id="IPR003595">
    <property type="entry name" value="Tyr_Pase_cat"/>
</dbReference>
<name>A0ABN9M3B6_9NEOB</name>
<keyword evidence="2 9" id="KW-0812">Transmembrane</keyword>
<dbReference type="InterPro" id="IPR029021">
    <property type="entry name" value="Prot-tyrosine_phosphatase-like"/>
</dbReference>
<dbReference type="PRINTS" id="PR00700">
    <property type="entry name" value="PRTYPHPHTASE"/>
</dbReference>
<evidence type="ECO:0000313" key="13">
    <source>
        <dbReference type="EMBL" id="CAJ0957822.1"/>
    </source>
</evidence>
<keyword evidence="6 9" id="KW-1133">Transmembrane helix</keyword>
<dbReference type="InterPro" id="IPR000387">
    <property type="entry name" value="Tyr_Pase_dom"/>
</dbReference>
<evidence type="ECO:0000259" key="12">
    <source>
        <dbReference type="PROSITE" id="PS50853"/>
    </source>
</evidence>
<evidence type="ECO:0000256" key="3">
    <source>
        <dbReference type="ARBA" id="ARBA00022729"/>
    </source>
</evidence>
<dbReference type="InterPro" id="IPR000242">
    <property type="entry name" value="PTP_cat"/>
</dbReference>
<organism evidence="13 14">
    <name type="scientific">Ranitomeya imitator</name>
    <name type="common">mimic poison frog</name>
    <dbReference type="NCBI Taxonomy" id="111125"/>
    <lineage>
        <taxon>Eukaryota</taxon>
        <taxon>Metazoa</taxon>
        <taxon>Chordata</taxon>
        <taxon>Craniata</taxon>
        <taxon>Vertebrata</taxon>
        <taxon>Euteleostomi</taxon>
        <taxon>Amphibia</taxon>
        <taxon>Batrachia</taxon>
        <taxon>Anura</taxon>
        <taxon>Neobatrachia</taxon>
        <taxon>Hyloidea</taxon>
        <taxon>Dendrobatidae</taxon>
        <taxon>Dendrobatinae</taxon>
        <taxon>Ranitomeya</taxon>
    </lineage>
</organism>
<proteinExistence type="predicted"/>
<evidence type="ECO:0000256" key="1">
    <source>
        <dbReference type="ARBA" id="ARBA00004167"/>
    </source>
</evidence>
<dbReference type="InterPro" id="IPR003961">
    <property type="entry name" value="FN3_dom"/>
</dbReference>
<dbReference type="SMART" id="SM00404">
    <property type="entry name" value="PTPc_motif"/>
    <property type="match status" value="1"/>
</dbReference>
<evidence type="ECO:0000256" key="5">
    <source>
        <dbReference type="ARBA" id="ARBA00022912"/>
    </source>
</evidence>
<dbReference type="Proteomes" id="UP001176940">
    <property type="component" value="Unassembled WGS sequence"/>
</dbReference>
<keyword evidence="14" id="KW-1185">Reference proteome</keyword>
<dbReference type="InterPro" id="IPR016130">
    <property type="entry name" value="Tyr_Pase_AS"/>
</dbReference>
<dbReference type="SUPFAM" id="SSF49265">
    <property type="entry name" value="Fibronectin type III"/>
    <property type="match status" value="4"/>
</dbReference>
<dbReference type="PROSITE" id="PS50056">
    <property type="entry name" value="TYR_PHOSPHATASE_2"/>
    <property type="match status" value="1"/>
</dbReference>
<protein>
    <recommendedName>
        <fullName evidence="15">Protein-tyrosine-phosphatase</fullName>
    </recommendedName>
</protein>
<evidence type="ECO:0000256" key="9">
    <source>
        <dbReference type="SAM" id="Phobius"/>
    </source>
</evidence>
<feature type="domain" description="Fibronectin type-III" evidence="12">
    <location>
        <begin position="1"/>
        <end position="77"/>
    </location>
</feature>
<keyword evidence="8" id="KW-0325">Glycoprotein</keyword>
<evidence type="ECO:0000259" key="11">
    <source>
        <dbReference type="PROSITE" id="PS50056"/>
    </source>
</evidence>
<dbReference type="SUPFAM" id="SSF52799">
    <property type="entry name" value="(Phosphotyrosine protein) phosphatases II"/>
    <property type="match status" value="1"/>
</dbReference>
<dbReference type="Pfam" id="PF00041">
    <property type="entry name" value="fn3"/>
    <property type="match status" value="5"/>
</dbReference>
<dbReference type="Gene3D" id="3.90.190.10">
    <property type="entry name" value="Protein tyrosine phosphatase superfamily"/>
    <property type="match status" value="1"/>
</dbReference>
<dbReference type="CDD" id="cd00063">
    <property type="entry name" value="FN3"/>
    <property type="match status" value="5"/>
</dbReference>
<dbReference type="PANTHER" id="PTHR46957">
    <property type="entry name" value="CYTOKINE RECEPTOR"/>
    <property type="match status" value="1"/>
</dbReference>
<dbReference type="SMART" id="SM00060">
    <property type="entry name" value="FN3"/>
    <property type="match status" value="5"/>
</dbReference>
<comment type="caution">
    <text evidence="13">The sequence shown here is derived from an EMBL/GenBank/DDBJ whole genome shotgun (WGS) entry which is preliminary data.</text>
</comment>
<evidence type="ECO:0000256" key="6">
    <source>
        <dbReference type="ARBA" id="ARBA00022989"/>
    </source>
</evidence>
<dbReference type="SMART" id="SM00194">
    <property type="entry name" value="PTPc"/>
    <property type="match status" value="1"/>
</dbReference>
<evidence type="ECO:0000256" key="7">
    <source>
        <dbReference type="ARBA" id="ARBA00023136"/>
    </source>
</evidence>